<dbReference type="RefSeq" id="WP_176819340.1">
    <property type="nucleotide sequence ID" value="NZ_FNEM01000016.1"/>
</dbReference>
<dbReference type="AlphaFoldDB" id="A0A1G8XWA7"/>
<feature type="transmembrane region" description="Helical" evidence="3">
    <location>
        <begin position="249"/>
        <end position="270"/>
    </location>
</feature>
<dbReference type="Gene3D" id="1.20.58.2200">
    <property type="match status" value="1"/>
</dbReference>
<keyword evidence="3" id="KW-0472">Membrane</keyword>
<organism evidence="4 5">
    <name type="scientific">Ferrimonas sediminum</name>
    <dbReference type="NCBI Taxonomy" id="718193"/>
    <lineage>
        <taxon>Bacteria</taxon>
        <taxon>Pseudomonadati</taxon>
        <taxon>Pseudomonadota</taxon>
        <taxon>Gammaproteobacteria</taxon>
        <taxon>Alteromonadales</taxon>
        <taxon>Ferrimonadaceae</taxon>
        <taxon>Ferrimonas</taxon>
    </lineage>
</organism>
<keyword evidence="5" id="KW-1185">Reference proteome</keyword>
<feature type="region of interest" description="Disordered" evidence="2">
    <location>
        <begin position="412"/>
        <end position="440"/>
    </location>
</feature>
<keyword evidence="1" id="KW-0175">Coiled coil</keyword>
<dbReference type="Proteomes" id="UP000199527">
    <property type="component" value="Unassembled WGS sequence"/>
</dbReference>
<evidence type="ECO:0000313" key="5">
    <source>
        <dbReference type="Proteomes" id="UP000199527"/>
    </source>
</evidence>
<evidence type="ECO:0000256" key="3">
    <source>
        <dbReference type="SAM" id="Phobius"/>
    </source>
</evidence>
<evidence type="ECO:0000256" key="2">
    <source>
        <dbReference type="SAM" id="MobiDB-lite"/>
    </source>
</evidence>
<proteinExistence type="predicted"/>
<keyword evidence="3" id="KW-1133">Transmembrane helix</keyword>
<sequence>MACSYSLHAVGEGVAVAGPQGELKQVTIGPTSPSDTLWRLAKAHQPEGATVYQTMLALYQANPQAFSSQNLNALEKGMILTVPDDSVILAIDPAEAKARASSDDKRWSALPVAAKANVAPKPVGAQAPTPKQATTPGVDKELARLNDELNLQKQQSAEQIGRLRQELGHSIDEMAAMLEQNELLKARLDELNQQVLTLQSALDDQQAVNRELEQQLVSPMASANSAEVVEPAQDIEESGIWQQLWAKPWLVGIAAVVPTLFLLVLVWLYIRRRSPEPDGSIAQVSDPIQPSVPEPAVVVSAPASADSQDTAAIQLEPSATEAEEPVQSLEELLQEHQAMESGDAQASEPDFNDELLANMAINELEPDVDTVMSELGVALDDSADMVELMNDGDDGSMAMAEDDIEALLKDHSPVDSESQPEADEPALQAPLESEPVDSRLDLSVDNEPSLEMGKTGDEEFIDIDKLLDESHSDEAQVEPYNGLDLDIGDPDLTSLIGEPSGVDVDDEVSGYSAKLDLARAYIEIDDKDSAKALLREVIDKGAGAQQGEAQELLDRL</sequence>
<dbReference type="InterPro" id="IPR020011">
    <property type="entry name" value="FimV_C"/>
</dbReference>
<evidence type="ECO:0000313" key="4">
    <source>
        <dbReference type="EMBL" id="SDJ94767.1"/>
    </source>
</evidence>
<reference evidence="5" key="1">
    <citation type="submission" date="2016-10" db="EMBL/GenBank/DDBJ databases">
        <authorList>
            <person name="Varghese N."/>
            <person name="Submissions S."/>
        </authorList>
    </citation>
    <scope>NUCLEOTIDE SEQUENCE [LARGE SCALE GENOMIC DNA]</scope>
    <source>
        <strain evidence="5">DSM 23317</strain>
    </source>
</reference>
<evidence type="ECO:0000256" key="1">
    <source>
        <dbReference type="SAM" id="Coils"/>
    </source>
</evidence>
<dbReference type="Gene3D" id="1.10.287.1490">
    <property type="match status" value="1"/>
</dbReference>
<keyword evidence="3" id="KW-0812">Transmembrane</keyword>
<gene>
    <name evidence="4" type="ORF">SAMN04488540_11620</name>
</gene>
<protein>
    <submittedName>
        <fullName evidence="4">Pilus assembly protein FimV</fullName>
    </submittedName>
</protein>
<dbReference type="InterPro" id="IPR038440">
    <property type="entry name" value="FimV_C_sf"/>
</dbReference>
<dbReference type="InterPro" id="IPR020012">
    <property type="entry name" value="LysM_FimV"/>
</dbReference>
<dbReference type="NCBIfam" id="TIGR03505">
    <property type="entry name" value="FimV_core"/>
    <property type="match status" value="1"/>
</dbReference>
<accession>A0A1G8XWA7</accession>
<dbReference type="EMBL" id="FNEM01000016">
    <property type="protein sequence ID" value="SDJ94767.1"/>
    <property type="molecule type" value="Genomic_DNA"/>
</dbReference>
<name>A0A1G8XWA7_9GAMM</name>
<feature type="coiled-coil region" evidence="1">
    <location>
        <begin position="146"/>
        <end position="215"/>
    </location>
</feature>
<dbReference type="NCBIfam" id="TIGR03504">
    <property type="entry name" value="FimV_Cterm"/>
    <property type="match status" value="1"/>
</dbReference>